<dbReference type="InterPro" id="IPR009959">
    <property type="entry name" value="Cyclase_SnoaL-like"/>
</dbReference>
<dbReference type="SUPFAM" id="SSF54427">
    <property type="entry name" value="NTF2-like"/>
    <property type="match status" value="1"/>
</dbReference>
<dbReference type="PROSITE" id="PS00018">
    <property type="entry name" value="EF_HAND_1"/>
    <property type="match status" value="1"/>
</dbReference>
<name>A0A839S3Y2_9PSEU</name>
<accession>A0A839S3Y2</accession>
<reference evidence="1 2" key="1">
    <citation type="submission" date="2020-08" db="EMBL/GenBank/DDBJ databases">
        <title>Genomic Encyclopedia of Type Strains, Phase III (KMG-III): the genomes of soil and plant-associated and newly described type strains.</title>
        <authorList>
            <person name="Whitman W."/>
        </authorList>
    </citation>
    <scope>NUCLEOTIDE SEQUENCE [LARGE SCALE GENOMIC DNA]</scope>
    <source>
        <strain evidence="1 2">CECT 8577</strain>
    </source>
</reference>
<dbReference type="AlphaFoldDB" id="A0A839S3Y2"/>
<dbReference type="InterPro" id="IPR032710">
    <property type="entry name" value="NTF2-like_dom_sf"/>
</dbReference>
<keyword evidence="2" id="KW-1185">Reference proteome</keyword>
<proteinExistence type="predicted"/>
<organism evidence="1 2">
    <name type="scientific">Prauserella isguenensis</name>
    <dbReference type="NCBI Taxonomy" id="1470180"/>
    <lineage>
        <taxon>Bacteria</taxon>
        <taxon>Bacillati</taxon>
        <taxon>Actinomycetota</taxon>
        <taxon>Actinomycetes</taxon>
        <taxon>Pseudonocardiales</taxon>
        <taxon>Pseudonocardiaceae</taxon>
        <taxon>Prauserella</taxon>
    </lineage>
</organism>
<evidence type="ECO:0000313" key="2">
    <source>
        <dbReference type="Proteomes" id="UP000550714"/>
    </source>
</evidence>
<dbReference type="Gene3D" id="3.10.450.50">
    <property type="match status" value="1"/>
</dbReference>
<dbReference type="EMBL" id="JACHWU010000004">
    <property type="protein sequence ID" value="MBB3052456.1"/>
    <property type="molecule type" value="Genomic_DNA"/>
</dbReference>
<dbReference type="Proteomes" id="UP000550714">
    <property type="component" value="Unassembled WGS sequence"/>
</dbReference>
<sequence>MRDTAQRWLDAWRAGSVTELTAVAESFSDPDTDGAVSGAELAEHLAGVLRRFPRWPLDAETTAETDDTIVLTWTVTAAHRAPYLGIPSAGGDATISGVDVLTRSAGRVSVTRRFDRLALARSLGYDARFLPPSTDVVDYGISMGAGSSRTAAPGALTLTWLDVHDDEEGADVDLLTYEVVKSLRHSKGFLGAAIFEIGGRRYTLSAFTTLDAVRAVHAKPHQRAMRRFFRGGLCTGAYTSVWSLERDSVYLRCAGCSAVVPGDRACDCGNEPSARPLIPLPEE</sequence>
<protein>
    <recommendedName>
        <fullName evidence="3">SnoaL-like polyketide cyclase</fullName>
    </recommendedName>
</protein>
<evidence type="ECO:0008006" key="3">
    <source>
        <dbReference type="Google" id="ProtNLM"/>
    </source>
</evidence>
<comment type="caution">
    <text evidence="1">The sequence shown here is derived from an EMBL/GenBank/DDBJ whole genome shotgun (WGS) entry which is preliminary data.</text>
</comment>
<gene>
    <name evidence="1" type="ORF">FHS23_003490</name>
</gene>
<dbReference type="Pfam" id="PF07366">
    <property type="entry name" value="SnoaL"/>
    <property type="match status" value="1"/>
</dbReference>
<evidence type="ECO:0000313" key="1">
    <source>
        <dbReference type="EMBL" id="MBB3052456.1"/>
    </source>
</evidence>
<dbReference type="GO" id="GO:0030638">
    <property type="term" value="P:polyketide metabolic process"/>
    <property type="evidence" value="ECO:0007669"/>
    <property type="project" value="InterPro"/>
</dbReference>
<dbReference type="InterPro" id="IPR018247">
    <property type="entry name" value="EF_Hand_1_Ca_BS"/>
</dbReference>
<dbReference type="RefSeq" id="WP_183656708.1">
    <property type="nucleotide sequence ID" value="NZ_JACHWU010000004.1"/>
</dbReference>